<dbReference type="Gene3D" id="3.30.1060.10">
    <property type="entry name" value="Peptide methionine sulphoxide reductase MsrA"/>
    <property type="match status" value="1"/>
</dbReference>
<dbReference type="EC" id="1.8.4.11" evidence="4"/>
<evidence type="ECO:0000259" key="5">
    <source>
        <dbReference type="Pfam" id="PF01625"/>
    </source>
</evidence>
<reference evidence="6 7" key="1">
    <citation type="submission" date="2012-12" db="EMBL/GenBank/DDBJ databases">
        <title>Whole genome shotgun sequence of Gordonia hirsuta NBRC 16056.</title>
        <authorList>
            <person name="Isaki-Nakamura S."/>
            <person name="Hosoyama A."/>
            <person name="Tsuchikane K."/>
            <person name="Katsumata H."/>
            <person name="Baba S."/>
            <person name="Yamazaki S."/>
            <person name="Fujita N."/>
        </authorList>
    </citation>
    <scope>NUCLEOTIDE SEQUENCE [LARGE SCALE GENOMIC DNA]</scope>
    <source>
        <strain evidence="6 7">NBRC 16056</strain>
    </source>
</reference>
<dbReference type="GO" id="GO:0034599">
    <property type="term" value="P:cellular response to oxidative stress"/>
    <property type="evidence" value="ECO:0007669"/>
    <property type="project" value="TreeGrafter"/>
</dbReference>
<dbReference type="InterPro" id="IPR002569">
    <property type="entry name" value="Met_Sox_Rdtase_MsrA_dom"/>
</dbReference>
<comment type="function">
    <text evidence="4">Has an important function as a repair enzyme for proteins that have been inactivated by oxidation. Catalyzes the reversible oxidation-reduction of methionine sulfoxide in proteins to methionine.</text>
</comment>
<proteinExistence type="inferred from homology"/>
<dbReference type="HAMAP" id="MF_01401">
    <property type="entry name" value="MsrA"/>
    <property type="match status" value="1"/>
</dbReference>
<comment type="catalytic activity">
    <reaction evidence="3 4">
        <text>[thioredoxin]-disulfide + L-methionine + H2O = L-methionine (S)-S-oxide + [thioredoxin]-dithiol</text>
        <dbReference type="Rhea" id="RHEA:19993"/>
        <dbReference type="Rhea" id="RHEA-COMP:10698"/>
        <dbReference type="Rhea" id="RHEA-COMP:10700"/>
        <dbReference type="ChEBI" id="CHEBI:15377"/>
        <dbReference type="ChEBI" id="CHEBI:29950"/>
        <dbReference type="ChEBI" id="CHEBI:50058"/>
        <dbReference type="ChEBI" id="CHEBI:57844"/>
        <dbReference type="ChEBI" id="CHEBI:58772"/>
        <dbReference type="EC" id="1.8.4.11"/>
    </reaction>
</comment>
<keyword evidence="1 4" id="KW-0560">Oxidoreductase</keyword>
<gene>
    <name evidence="4 6" type="primary">msrA</name>
    <name evidence="6" type="ORF">GOHSU_23_00030</name>
</gene>
<protein>
    <recommendedName>
        <fullName evidence="4">Peptide methionine sulfoxide reductase MsrA</fullName>
        <shortName evidence="4">Protein-methionine-S-oxide reductase</shortName>
        <ecNumber evidence="4">1.8.4.11</ecNumber>
    </recommendedName>
    <alternativeName>
        <fullName evidence="4">Peptide-methionine (S)-S-oxide reductase</fullName>
        <shortName evidence="4">Peptide Met(O) reductase</shortName>
    </alternativeName>
</protein>
<dbReference type="EMBL" id="BANT01000023">
    <property type="protein sequence ID" value="GAC57657.1"/>
    <property type="molecule type" value="Genomic_DNA"/>
</dbReference>
<dbReference type="NCBIfam" id="TIGR00401">
    <property type="entry name" value="msrA"/>
    <property type="match status" value="1"/>
</dbReference>
<accession>L7LC53</accession>
<dbReference type="PANTHER" id="PTHR42799:SF2">
    <property type="entry name" value="MITOCHONDRIAL PEPTIDE METHIONINE SULFOXIDE REDUCTASE"/>
    <property type="match status" value="1"/>
</dbReference>
<evidence type="ECO:0000256" key="2">
    <source>
        <dbReference type="ARBA" id="ARBA00047806"/>
    </source>
</evidence>
<dbReference type="Proteomes" id="UP000053405">
    <property type="component" value="Unassembled WGS sequence"/>
</dbReference>
<keyword evidence="7" id="KW-1185">Reference proteome</keyword>
<dbReference type="InterPro" id="IPR036509">
    <property type="entry name" value="Met_Sox_Rdtase_MsrA_sf"/>
</dbReference>
<comment type="similarity">
    <text evidence="4">Belongs to the MsrA Met sulfoxide reductase family.</text>
</comment>
<organism evidence="6 7">
    <name type="scientific">Gordonia hirsuta DSM 44140 = NBRC 16056</name>
    <dbReference type="NCBI Taxonomy" id="1121927"/>
    <lineage>
        <taxon>Bacteria</taxon>
        <taxon>Bacillati</taxon>
        <taxon>Actinomycetota</taxon>
        <taxon>Actinomycetes</taxon>
        <taxon>Mycobacteriales</taxon>
        <taxon>Gordoniaceae</taxon>
        <taxon>Gordonia</taxon>
    </lineage>
</organism>
<dbReference type="SUPFAM" id="SSF55068">
    <property type="entry name" value="Peptide methionine sulfoxide reductase"/>
    <property type="match status" value="1"/>
</dbReference>
<comment type="caution">
    <text evidence="6">The sequence shown here is derived from an EMBL/GenBank/DDBJ whole genome shotgun (WGS) entry which is preliminary data.</text>
</comment>
<evidence type="ECO:0000256" key="3">
    <source>
        <dbReference type="ARBA" id="ARBA00048782"/>
    </source>
</evidence>
<dbReference type="GO" id="GO:0033744">
    <property type="term" value="F:L-methionine:thioredoxin-disulfide S-oxidoreductase activity"/>
    <property type="evidence" value="ECO:0007669"/>
    <property type="project" value="RHEA"/>
</dbReference>
<dbReference type="GO" id="GO:0005737">
    <property type="term" value="C:cytoplasm"/>
    <property type="evidence" value="ECO:0007669"/>
    <property type="project" value="TreeGrafter"/>
</dbReference>
<dbReference type="Pfam" id="PF01625">
    <property type="entry name" value="PMSR"/>
    <property type="match status" value="1"/>
</dbReference>
<name>L7LC53_9ACTN</name>
<dbReference type="GO" id="GO:0008113">
    <property type="term" value="F:peptide-methionine (S)-S-oxide reductase activity"/>
    <property type="evidence" value="ECO:0007669"/>
    <property type="project" value="UniProtKB-UniRule"/>
</dbReference>
<sequence>MAAADVKRVMIDPAEALPGRDEEMPLPPEHGVLGRPLRGVVSPEGDYTPGGIGGWDDALDAVVLAGGCFWGVEEIFWQLPGVVSTAVGYAGGYTPNPSYEEVCTARTGHTEAVLVVFDPAQVSLEQILAVFFTSHDPTQEMRQGNDIGTQYRSAIYTFSASDTEQAAQAAARFAPVLAEAGYGPVTTEISELSAAGAGRFYYAEPVHQQYLHKNPNGYRCHAATGLTFPARD</sequence>
<comment type="catalytic activity">
    <reaction evidence="2 4">
        <text>L-methionyl-[protein] + [thioredoxin]-disulfide + H2O = L-methionyl-(S)-S-oxide-[protein] + [thioredoxin]-dithiol</text>
        <dbReference type="Rhea" id="RHEA:14217"/>
        <dbReference type="Rhea" id="RHEA-COMP:10698"/>
        <dbReference type="Rhea" id="RHEA-COMP:10700"/>
        <dbReference type="Rhea" id="RHEA-COMP:12313"/>
        <dbReference type="Rhea" id="RHEA-COMP:12315"/>
        <dbReference type="ChEBI" id="CHEBI:15377"/>
        <dbReference type="ChEBI" id="CHEBI:16044"/>
        <dbReference type="ChEBI" id="CHEBI:29950"/>
        <dbReference type="ChEBI" id="CHEBI:44120"/>
        <dbReference type="ChEBI" id="CHEBI:50058"/>
        <dbReference type="EC" id="1.8.4.11"/>
    </reaction>
</comment>
<evidence type="ECO:0000313" key="6">
    <source>
        <dbReference type="EMBL" id="GAC57657.1"/>
    </source>
</evidence>
<dbReference type="InterPro" id="IPR050162">
    <property type="entry name" value="MsrA_MetSO_reductase"/>
</dbReference>
<dbReference type="STRING" id="1121927.GOHSU_23_00030"/>
<dbReference type="AlphaFoldDB" id="L7LC53"/>
<evidence type="ECO:0000313" key="7">
    <source>
        <dbReference type="Proteomes" id="UP000053405"/>
    </source>
</evidence>
<evidence type="ECO:0000256" key="4">
    <source>
        <dbReference type="HAMAP-Rule" id="MF_01401"/>
    </source>
</evidence>
<feature type="domain" description="Peptide methionine sulphoxide reductase MsrA" evidence="5">
    <location>
        <begin position="62"/>
        <end position="219"/>
    </location>
</feature>
<feature type="active site" evidence="4">
    <location>
        <position position="68"/>
    </location>
</feature>
<dbReference type="eggNOG" id="COG0225">
    <property type="taxonomic scope" value="Bacteria"/>
</dbReference>
<evidence type="ECO:0000256" key="1">
    <source>
        <dbReference type="ARBA" id="ARBA00023002"/>
    </source>
</evidence>
<dbReference type="PANTHER" id="PTHR42799">
    <property type="entry name" value="MITOCHONDRIAL PEPTIDE METHIONINE SULFOXIDE REDUCTASE"/>
    <property type="match status" value="1"/>
</dbReference>